<gene>
    <name evidence="2" type="ORF">SAMN06265182_2137</name>
</gene>
<evidence type="ECO:0000313" key="3">
    <source>
        <dbReference type="Proteomes" id="UP000219036"/>
    </source>
</evidence>
<dbReference type="Pfam" id="PF11351">
    <property type="entry name" value="GTA_holin_3TM"/>
    <property type="match status" value="1"/>
</dbReference>
<keyword evidence="1" id="KW-0812">Transmembrane</keyword>
<accession>A0A285NSI0</accession>
<dbReference type="Proteomes" id="UP000219036">
    <property type="component" value="Unassembled WGS sequence"/>
</dbReference>
<keyword evidence="3" id="KW-1185">Reference proteome</keyword>
<name>A0A285NSI0_9AQUI</name>
<dbReference type="EMBL" id="OBEI01000019">
    <property type="protein sequence ID" value="SNZ11927.1"/>
    <property type="molecule type" value="Genomic_DNA"/>
</dbReference>
<dbReference type="OrthoDB" id="1551130at2"/>
<dbReference type="AlphaFoldDB" id="A0A285NSI0"/>
<keyword evidence="1" id="KW-0472">Membrane</keyword>
<dbReference type="InterPro" id="IPR021497">
    <property type="entry name" value="GTA_holin_3TM"/>
</dbReference>
<protein>
    <submittedName>
        <fullName evidence="2">Holin of 3TMs, for gene-transfer release</fullName>
    </submittedName>
</protein>
<evidence type="ECO:0000313" key="2">
    <source>
        <dbReference type="EMBL" id="SNZ11927.1"/>
    </source>
</evidence>
<evidence type="ECO:0000256" key="1">
    <source>
        <dbReference type="SAM" id="Phobius"/>
    </source>
</evidence>
<proteinExistence type="predicted"/>
<keyword evidence="1" id="KW-1133">Transmembrane helix</keyword>
<feature type="transmembrane region" description="Helical" evidence="1">
    <location>
        <begin position="76"/>
        <end position="95"/>
    </location>
</feature>
<sequence>MFNLLPIIGTVVDKVANIIDQTVEDKDLAARIKSQIQLTILTKEYENIKKELEAKRDIVVAEATGHSWLQRNWRPITMLVFVYIIAHNFIIAPLFNLKYLPIPPDMWELLKLGMGGYIIGRTVEKSGPTIVEKIAQVFKKGE</sequence>
<dbReference type="RefSeq" id="WP_097001267.1">
    <property type="nucleotide sequence ID" value="NZ_OBEI01000019.1"/>
</dbReference>
<organism evidence="2 3">
    <name type="scientific">Persephonella hydrogeniphila</name>
    <dbReference type="NCBI Taxonomy" id="198703"/>
    <lineage>
        <taxon>Bacteria</taxon>
        <taxon>Pseudomonadati</taxon>
        <taxon>Aquificota</taxon>
        <taxon>Aquificia</taxon>
        <taxon>Aquificales</taxon>
        <taxon>Hydrogenothermaceae</taxon>
        <taxon>Persephonella</taxon>
    </lineage>
</organism>
<reference evidence="3" key="1">
    <citation type="submission" date="2017-09" db="EMBL/GenBank/DDBJ databases">
        <authorList>
            <person name="Varghese N."/>
            <person name="Submissions S."/>
        </authorList>
    </citation>
    <scope>NUCLEOTIDE SEQUENCE [LARGE SCALE GENOMIC DNA]</scope>
    <source>
        <strain evidence="3">DSM 15103</strain>
    </source>
</reference>